<organism evidence="1 2">
    <name type="scientific">Avena sativa</name>
    <name type="common">Oat</name>
    <dbReference type="NCBI Taxonomy" id="4498"/>
    <lineage>
        <taxon>Eukaryota</taxon>
        <taxon>Viridiplantae</taxon>
        <taxon>Streptophyta</taxon>
        <taxon>Embryophyta</taxon>
        <taxon>Tracheophyta</taxon>
        <taxon>Spermatophyta</taxon>
        <taxon>Magnoliopsida</taxon>
        <taxon>Liliopsida</taxon>
        <taxon>Poales</taxon>
        <taxon>Poaceae</taxon>
        <taxon>BOP clade</taxon>
        <taxon>Pooideae</taxon>
        <taxon>Poodae</taxon>
        <taxon>Poeae</taxon>
        <taxon>Poeae Chloroplast Group 1 (Aveneae type)</taxon>
        <taxon>Aveninae</taxon>
        <taxon>Avena</taxon>
    </lineage>
</organism>
<evidence type="ECO:0000313" key="1">
    <source>
        <dbReference type="EnsemblPlants" id="AVESA.00010b.r2.1DG0131890.1.CDS"/>
    </source>
</evidence>
<evidence type="ECO:0000313" key="2">
    <source>
        <dbReference type="Proteomes" id="UP001732700"/>
    </source>
</evidence>
<reference evidence="1" key="2">
    <citation type="submission" date="2025-09" db="UniProtKB">
        <authorList>
            <consortium name="EnsemblPlants"/>
        </authorList>
    </citation>
    <scope>IDENTIFICATION</scope>
</reference>
<reference evidence="1" key="1">
    <citation type="submission" date="2021-05" db="EMBL/GenBank/DDBJ databases">
        <authorList>
            <person name="Scholz U."/>
            <person name="Mascher M."/>
            <person name="Fiebig A."/>
        </authorList>
    </citation>
    <scope>NUCLEOTIDE SEQUENCE [LARGE SCALE GENOMIC DNA]</scope>
</reference>
<dbReference type="EnsemblPlants" id="AVESA.00010b.r2.1DG0131890.1">
    <property type="protein sequence ID" value="AVESA.00010b.r2.1DG0131890.1.CDS"/>
    <property type="gene ID" value="AVESA.00010b.r2.1DG0131890"/>
</dbReference>
<dbReference type="Proteomes" id="UP001732700">
    <property type="component" value="Chromosome 1D"/>
</dbReference>
<sequence length="298" mass="34540">MVPRRHAKMVELESDEEPLVHEEATMLDGDDSDEEYVESDDDSEEEELQAEPSKKAIYNKEGLLEKLEDIAWPENVDWMHKLTIDHDQGEKVDVNDDLTRELAFYTQALDGTRQAFEKLQSKKVRFLRPADYYAEMVKTDSHMHKIKGKLLFEKKQIEEAEERKKARESKKRSKEVQAEKLKERAKEKKENIESVKKWRKQRQQGGFSKGKEDGPNINFEVEEGLKQHKKQKPGVSPGDRSGGLAKRKQGKNSRSKDSKFGHGGRKGMRKQNTAETTNDFRGFNNQKGESGNKKRKMF</sequence>
<keyword evidence="2" id="KW-1185">Reference proteome</keyword>
<protein>
    <submittedName>
        <fullName evidence="1">Uncharacterized protein</fullName>
    </submittedName>
</protein>
<proteinExistence type="predicted"/>
<name>A0ACD5TUS5_AVESA</name>
<accession>A0ACD5TUS5</accession>